<sequence length="334" mass="37624">MELETQARKSGPGVDTLDRRTFMYTTLATGIALMSGLESYAQTKHAEQTPTVPQIATHYIHADGVEVFYREAGLKDSPVLLLLHGFPASSFQYRELMPLLADKYRVIAPDLPGFGFTNVPSTRGYRYTFENLAVTIEAFTRALSLDRFALYVFDYGAPTGFRLALKHPERITAIISQNGNAYEEGLGNAWDPIQRHWRDPNTENRNALRGALTLEGLKEQYVTTPHPELVKPEGYTLDAALMSRPGNADIQLDLFLDYKSNVKLYPEFQRYFREKLPKTLAVWGRFDPFFLPAGAKAFARDNPHAEVHLIDAGHFALETNVVEVATYVRDFLAA</sequence>
<dbReference type="PANTHER" id="PTHR42977:SF1">
    <property type="entry name" value="BLR6576 PROTEIN"/>
    <property type="match status" value="1"/>
</dbReference>
<dbReference type="GO" id="GO:0004301">
    <property type="term" value="F:epoxide hydrolase activity"/>
    <property type="evidence" value="ECO:0007669"/>
    <property type="project" value="TreeGrafter"/>
</dbReference>
<keyword evidence="3" id="KW-1185">Reference proteome</keyword>
<dbReference type="InterPro" id="IPR000073">
    <property type="entry name" value="AB_hydrolase_1"/>
</dbReference>
<dbReference type="SUPFAM" id="SSF53474">
    <property type="entry name" value="alpha/beta-Hydrolases"/>
    <property type="match status" value="1"/>
</dbReference>
<name>A0A2Z5G687_9BACT</name>
<dbReference type="InterPro" id="IPR051340">
    <property type="entry name" value="Haloalkane_dehalogenase"/>
</dbReference>
<dbReference type="Proteomes" id="UP000253606">
    <property type="component" value="Chromosome"/>
</dbReference>
<dbReference type="EMBL" id="CP030840">
    <property type="protein sequence ID" value="AXC14066.1"/>
    <property type="molecule type" value="Genomic_DNA"/>
</dbReference>
<dbReference type="KEGG" id="abas:ACPOL_4800"/>
<dbReference type="InterPro" id="IPR000639">
    <property type="entry name" value="Epox_hydrolase-like"/>
</dbReference>
<dbReference type="InterPro" id="IPR029058">
    <property type="entry name" value="AB_hydrolase_fold"/>
</dbReference>
<dbReference type="PANTHER" id="PTHR42977">
    <property type="entry name" value="HYDROLASE-RELATED"/>
    <property type="match status" value="1"/>
</dbReference>
<reference evidence="2 3" key="1">
    <citation type="journal article" date="2018" name="Front. Microbiol.">
        <title>Hydrolytic Capabilities as a Key to Environmental Success: Chitinolytic and Cellulolytic Acidobacteria From Acidic Sub-arctic Soils and Boreal Peatlands.</title>
        <authorList>
            <person name="Belova S.E."/>
            <person name="Ravin N.V."/>
            <person name="Pankratov T.A."/>
            <person name="Rakitin A.L."/>
            <person name="Ivanova A.A."/>
            <person name="Beletsky A.V."/>
            <person name="Mardanov A.V."/>
            <person name="Sinninghe Damste J.S."/>
            <person name="Dedysh S.N."/>
        </authorList>
    </citation>
    <scope>NUCLEOTIDE SEQUENCE [LARGE SCALE GENOMIC DNA]</scope>
    <source>
        <strain evidence="2 3">SBC82</strain>
    </source>
</reference>
<accession>A0A2Z5G687</accession>
<protein>
    <submittedName>
        <fullName evidence="2">Hydrolase</fullName>
    </submittedName>
</protein>
<evidence type="ECO:0000313" key="2">
    <source>
        <dbReference type="EMBL" id="AXC14066.1"/>
    </source>
</evidence>
<organism evidence="2 3">
    <name type="scientific">Acidisarcina polymorpha</name>
    <dbReference type="NCBI Taxonomy" id="2211140"/>
    <lineage>
        <taxon>Bacteria</taxon>
        <taxon>Pseudomonadati</taxon>
        <taxon>Acidobacteriota</taxon>
        <taxon>Terriglobia</taxon>
        <taxon>Terriglobales</taxon>
        <taxon>Acidobacteriaceae</taxon>
        <taxon>Acidisarcina</taxon>
    </lineage>
</organism>
<dbReference type="PRINTS" id="PR00412">
    <property type="entry name" value="EPOXHYDRLASE"/>
</dbReference>
<dbReference type="FunFam" id="3.40.50.1820:FF:000173">
    <property type="entry name" value="Alpha/beta hydrolase"/>
    <property type="match status" value="1"/>
</dbReference>
<dbReference type="RefSeq" id="WP_236656944.1">
    <property type="nucleotide sequence ID" value="NZ_CP030840.1"/>
</dbReference>
<dbReference type="AlphaFoldDB" id="A0A2Z5G687"/>
<feature type="domain" description="AB hydrolase-1" evidence="1">
    <location>
        <begin position="78"/>
        <end position="320"/>
    </location>
</feature>
<dbReference type="PRINTS" id="PR00111">
    <property type="entry name" value="ABHYDROLASE"/>
</dbReference>
<dbReference type="Gene3D" id="3.40.50.1820">
    <property type="entry name" value="alpha/beta hydrolase"/>
    <property type="match status" value="1"/>
</dbReference>
<evidence type="ECO:0000313" key="3">
    <source>
        <dbReference type="Proteomes" id="UP000253606"/>
    </source>
</evidence>
<proteinExistence type="predicted"/>
<keyword evidence="2" id="KW-0378">Hydrolase</keyword>
<gene>
    <name evidence="2" type="ORF">ACPOL_4800</name>
</gene>
<dbReference type="Pfam" id="PF00561">
    <property type="entry name" value="Abhydrolase_1"/>
    <property type="match status" value="1"/>
</dbReference>
<evidence type="ECO:0000259" key="1">
    <source>
        <dbReference type="Pfam" id="PF00561"/>
    </source>
</evidence>